<keyword evidence="1" id="KW-0689">Ribosomal protein</keyword>
<dbReference type="Proteomes" id="UP000242457">
    <property type="component" value="Unassembled WGS sequence"/>
</dbReference>
<keyword evidence="2" id="KW-1185">Reference proteome</keyword>
<dbReference type="GO" id="GO:0003735">
    <property type="term" value="F:structural constituent of ribosome"/>
    <property type="evidence" value="ECO:0007669"/>
    <property type="project" value="InterPro"/>
</dbReference>
<dbReference type="PANTHER" id="PTHR28589">
    <property type="entry name" value="28S RIBOSOMAL PROTEIN S34, MITOCHONDRIAL"/>
    <property type="match status" value="1"/>
</dbReference>
<proteinExistence type="predicted"/>
<dbReference type="GO" id="GO:0005840">
    <property type="term" value="C:ribosome"/>
    <property type="evidence" value="ECO:0007669"/>
    <property type="project" value="UniProtKB-KW"/>
</dbReference>
<dbReference type="STRING" id="94128.A0A2A3EN28"/>
<gene>
    <name evidence="1" type="ORF">APICC_01268</name>
</gene>
<dbReference type="GO" id="GO:0005739">
    <property type="term" value="C:mitochondrion"/>
    <property type="evidence" value="ECO:0007669"/>
    <property type="project" value="InterPro"/>
</dbReference>
<dbReference type="Pfam" id="PF16053">
    <property type="entry name" value="MRP-S34"/>
    <property type="match status" value="1"/>
</dbReference>
<dbReference type="OrthoDB" id="16434at2759"/>
<evidence type="ECO:0000313" key="2">
    <source>
        <dbReference type="Proteomes" id="UP000242457"/>
    </source>
</evidence>
<keyword evidence="1" id="KW-0687">Ribonucleoprotein</keyword>
<accession>A0A2A3EN28</accession>
<dbReference type="PANTHER" id="PTHR28589:SF1">
    <property type="entry name" value="SMALL RIBOSOMAL SUBUNIT PROTEIN MS34"/>
    <property type="match status" value="1"/>
</dbReference>
<sequence length="196" mass="22393">MVIKYIGRTHYLKGKPLWEILGNLKNHGVGRIVIRSTQQRYPEASYMKILKVAALPDTSKHFHDPRNVIVLVEQVFRGQKIPIPVQIDIVTYKPDYILIPKDQEANYINRTEQPIQKIMPRTTNFPPLLKEILMRQRTNLKGGSSDLKLELKYALFGIKNYKIAEEGETPTVNIDIGLGKPASPSLYANIKQENTS</sequence>
<organism evidence="1 2">
    <name type="scientific">Apis cerana cerana</name>
    <name type="common">Oriental honeybee</name>
    <dbReference type="NCBI Taxonomy" id="94128"/>
    <lineage>
        <taxon>Eukaryota</taxon>
        <taxon>Metazoa</taxon>
        <taxon>Ecdysozoa</taxon>
        <taxon>Arthropoda</taxon>
        <taxon>Hexapoda</taxon>
        <taxon>Insecta</taxon>
        <taxon>Pterygota</taxon>
        <taxon>Neoptera</taxon>
        <taxon>Endopterygota</taxon>
        <taxon>Hymenoptera</taxon>
        <taxon>Apocrita</taxon>
        <taxon>Aculeata</taxon>
        <taxon>Apoidea</taxon>
        <taxon>Anthophila</taxon>
        <taxon>Apidae</taxon>
        <taxon>Apis</taxon>
    </lineage>
</organism>
<dbReference type="InterPro" id="IPR032053">
    <property type="entry name" value="Ribosomal_mS34"/>
</dbReference>
<protein>
    <submittedName>
        <fullName evidence="1">28S ribosomal protein S34</fullName>
    </submittedName>
</protein>
<dbReference type="AlphaFoldDB" id="A0A2A3EN28"/>
<evidence type="ECO:0000313" key="1">
    <source>
        <dbReference type="EMBL" id="PBC33165.1"/>
    </source>
</evidence>
<dbReference type="EMBL" id="KZ288204">
    <property type="protein sequence ID" value="PBC33165.1"/>
    <property type="molecule type" value="Genomic_DNA"/>
</dbReference>
<reference evidence="1 2" key="1">
    <citation type="submission" date="2014-07" db="EMBL/GenBank/DDBJ databases">
        <title>Genomic and transcriptomic analysis on Apis cerana provide comprehensive insights into honey bee biology.</title>
        <authorList>
            <person name="Diao Q."/>
            <person name="Sun L."/>
            <person name="Zheng H."/>
            <person name="Zheng H."/>
            <person name="Xu S."/>
            <person name="Wang S."/>
            <person name="Zeng Z."/>
            <person name="Hu F."/>
            <person name="Su S."/>
            <person name="Wu J."/>
        </authorList>
    </citation>
    <scope>NUCLEOTIDE SEQUENCE [LARGE SCALE GENOMIC DNA]</scope>
    <source>
        <tissue evidence="1">Pupae without intestine</tissue>
    </source>
</reference>
<name>A0A2A3EN28_APICC</name>